<dbReference type="Proteomes" id="UP001195483">
    <property type="component" value="Unassembled WGS sequence"/>
</dbReference>
<proteinExistence type="predicted"/>
<evidence type="ECO:0000313" key="13">
    <source>
        <dbReference type="Proteomes" id="UP001195483"/>
    </source>
</evidence>
<protein>
    <submittedName>
        <fullName evidence="12">Uncharacterized protein</fullName>
    </submittedName>
</protein>
<dbReference type="InterPro" id="IPR013088">
    <property type="entry name" value="Znf_NHR/GATA"/>
</dbReference>
<name>A0AAE0SLM5_9BIVA</name>
<dbReference type="AlphaFoldDB" id="A0AAE0SLM5"/>
<keyword evidence="1" id="KW-0479">Metal-binding</keyword>
<dbReference type="Pfam" id="PF00105">
    <property type="entry name" value="zf-C4"/>
    <property type="match status" value="1"/>
</dbReference>
<dbReference type="Pfam" id="PF00104">
    <property type="entry name" value="Hormone_recep"/>
    <property type="match status" value="1"/>
</dbReference>
<dbReference type="InterPro" id="IPR035500">
    <property type="entry name" value="NHR-like_dom_sf"/>
</dbReference>
<evidence type="ECO:0000256" key="2">
    <source>
        <dbReference type="ARBA" id="ARBA00022771"/>
    </source>
</evidence>
<keyword evidence="8" id="KW-0539">Nucleus</keyword>
<evidence type="ECO:0000256" key="4">
    <source>
        <dbReference type="ARBA" id="ARBA00023015"/>
    </source>
</evidence>
<evidence type="ECO:0000313" key="12">
    <source>
        <dbReference type="EMBL" id="KAK3593996.1"/>
    </source>
</evidence>
<reference evidence="12" key="2">
    <citation type="journal article" date="2021" name="Genome Biol. Evol.">
        <title>Developing a high-quality reference genome for a parasitic bivalve with doubly uniparental inheritance (Bivalvia: Unionida).</title>
        <authorList>
            <person name="Smith C.H."/>
        </authorList>
    </citation>
    <scope>NUCLEOTIDE SEQUENCE</scope>
    <source>
        <strain evidence="12">CHS0354</strain>
        <tissue evidence="12">Mantle</tissue>
    </source>
</reference>
<dbReference type="PROSITE" id="PS51843">
    <property type="entry name" value="NR_LBD"/>
    <property type="match status" value="1"/>
</dbReference>
<dbReference type="InterPro" id="IPR001628">
    <property type="entry name" value="Znf_hrmn_rcpt"/>
</dbReference>
<keyword evidence="6" id="KW-0804">Transcription</keyword>
<evidence type="ECO:0000256" key="8">
    <source>
        <dbReference type="ARBA" id="ARBA00023242"/>
    </source>
</evidence>
<keyword evidence="4" id="KW-0805">Transcription regulation</keyword>
<dbReference type="GO" id="GO:0043565">
    <property type="term" value="F:sequence-specific DNA binding"/>
    <property type="evidence" value="ECO:0007669"/>
    <property type="project" value="InterPro"/>
</dbReference>
<keyword evidence="3" id="KW-0862">Zinc</keyword>
<reference evidence="12" key="3">
    <citation type="submission" date="2023-05" db="EMBL/GenBank/DDBJ databases">
        <authorList>
            <person name="Smith C.H."/>
        </authorList>
    </citation>
    <scope>NUCLEOTIDE SEQUENCE</scope>
    <source>
        <strain evidence="12">CHS0354</strain>
        <tissue evidence="12">Mantle</tissue>
    </source>
</reference>
<sequence>MTTPTTLSLDSIIIDDVFDSTQNEKPLTLLNDSFEYAEDYHRGRHGDKGNADMRIESVTDISDQTQGNSLNVTQQSSQRLAKGKTLLSKLHKQVNITQEVTAEDSCSSISTPQASVESELNISSLENRSTEKSSSGSALPRSPVLPPCRICHGKASGIHYGLNTCEACKGFFRRTFKRNTNYKCLKNSKCDVVRRRSSCSYCRFKKCIDLGMSKAAIKSGRYTHEFRSKNIIEVQQNVLGVADLSESAPSFQEICPQSRHESPNIDPTLEGWIEIVDQAQNLLYEELDNYLSKDIMAVKQQKCKERYRTFCQNLGVTRLSEDTTDFSLEKRQVLLQIHVAYMENGIKGVVAFCKQIPDFTMLHIDDKAALIRNSVFEIWLIGVHKCMDREKTVITGMDSMHRDELNILWGKDLIHKLFNTLECLQKLDLTRQEMGILRGLCLTFADRVDLQNRSMVEELHWKFVECFRYLTLQHFPNFESRFSRLISCLVTMRDFNEQFLKTTGEMKLVWPVVQDSPIAYEVFFSD</sequence>
<dbReference type="SMART" id="SM00399">
    <property type="entry name" value="ZnF_C4"/>
    <property type="match status" value="1"/>
</dbReference>
<evidence type="ECO:0000256" key="7">
    <source>
        <dbReference type="ARBA" id="ARBA00023170"/>
    </source>
</evidence>
<evidence type="ECO:0000256" key="1">
    <source>
        <dbReference type="ARBA" id="ARBA00022723"/>
    </source>
</evidence>
<dbReference type="CDD" id="cd06916">
    <property type="entry name" value="NR_DBD_like"/>
    <property type="match status" value="1"/>
</dbReference>
<dbReference type="SMART" id="SM00430">
    <property type="entry name" value="HOLI"/>
    <property type="match status" value="1"/>
</dbReference>
<feature type="domain" description="NR LBD" evidence="11">
    <location>
        <begin position="286"/>
        <end position="525"/>
    </location>
</feature>
<comment type="caution">
    <text evidence="12">The sequence shown here is derived from an EMBL/GenBank/DDBJ whole genome shotgun (WGS) entry which is preliminary data.</text>
</comment>
<feature type="compositionally biased region" description="Polar residues" evidence="9">
    <location>
        <begin position="122"/>
        <end position="137"/>
    </location>
</feature>
<dbReference type="PRINTS" id="PR00047">
    <property type="entry name" value="STROIDFINGER"/>
</dbReference>
<dbReference type="PANTHER" id="PTHR24082">
    <property type="entry name" value="NUCLEAR HORMONE RECEPTOR"/>
    <property type="match status" value="1"/>
</dbReference>
<evidence type="ECO:0000256" key="5">
    <source>
        <dbReference type="ARBA" id="ARBA00023125"/>
    </source>
</evidence>
<dbReference type="Gene3D" id="1.10.565.10">
    <property type="entry name" value="Retinoid X Receptor"/>
    <property type="match status" value="1"/>
</dbReference>
<dbReference type="InterPro" id="IPR001723">
    <property type="entry name" value="Nuclear_hrmn_rcpt"/>
</dbReference>
<accession>A0AAE0SLM5</accession>
<gene>
    <name evidence="12" type="ORF">CHS0354_040742</name>
</gene>
<evidence type="ECO:0000259" key="10">
    <source>
        <dbReference type="PROSITE" id="PS51030"/>
    </source>
</evidence>
<reference evidence="12" key="1">
    <citation type="journal article" date="2021" name="Genome Biol. Evol.">
        <title>A High-Quality Reference Genome for a Parasitic Bivalve with Doubly Uniparental Inheritance (Bivalvia: Unionida).</title>
        <authorList>
            <person name="Smith C.H."/>
        </authorList>
    </citation>
    <scope>NUCLEOTIDE SEQUENCE</scope>
    <source>
        <strain evidence="12">CHS0354</strain>
    </source>
</reference>
<dbReference type="EMBL" id="JAEAOA010002342">
    <property type="protein sequence ID" value="KAK3593996.1"/>
    <property type="molecule type" value="Genomic_DNA"/>
</dbReference>
<dbReference type="SUPFAM" id="SSF57716">
    <property type="entry name" value="Glucocorticoid receptor-like (DNA-binding domain)"/>
    <property type="match status" value="1"/>
</dbReference>
<keyword evidence="7" id="KW-0675">Receptor</keyword>
<organism evidence="12 13">
    <name type="scientific">Potamilus streckersoni</name>
    <dbReference type="NCBI Taxonomy" id="2493646"/>
    <lineage>
        <taxon>Eukaryota</taxon>
        <taxon>Metazoa</taxon>
        <taxon>Spiralia</taxon>
        <taxon>Lophotrochozoa</taxon>
        <taxon>Mollusca</taxon>
        <taxon>Bivalvia</taxon>
        <taxon>Autobranchia</taxon>
        <taxon>Heteroconchia</taxon>
        <taxon>Palaeoheterodonta</taxon>
        <taxon>Unionida</taxon>
        <taxon>Unionoidea</taxon>
        <taxon>Unionidae</taxon>
        <taxon>Ambleminae</taxon>
        <taxon>Lampsilini</taxon>
        <taxon>Potamilus</taxon>
    </lineage>
</organism>
<keyword evidence="13" id="KW-1185">Reference proteome</keyword>
<evidence type="ECO:0000259" key="11">
    <source>
        <dbReference type="PROSITE" id="PS51843"/>
    </source>
</evidence>
<dbReference type="GO" id="GO:0003700">
    <property type="term" value="F:DNA-binding transcription factor activity"/>
    <property type="evidence" value="ECO:0007669"/>
    <property type="project" value="InterPro"/>
</dbReference>
<dbReference type="InterPro" id="IPR050234">
    <property type="entry name" value="Nuclear_hormone_rcpt_NR1"/>
</dbReference>
<dbReference type="SUPFAM" id="SSF48508">
    <property type="entry name" value="Nuclear receptor ligand-binding domain"/>
    <property type="match status" value="1"/>
</dbReference>
<dbReference type="InterPro" id="IPR000536">
    <property type="entry name" value="Nucl_hrmn_rcpt_lig-bd"/>
</dbReference>
<dbReference type="PROSITE" id="PS51030">
    <property type="entry name" value="NUCLEAR_REC_DBD_2"/>
    <property type="match status" value="1"/>
</dbReference>
<feature type="domain" description="Nuclear receptor" evidence="10">
    <location>
        <begin position="145"/>
        <end position="219"/>
    </location>
</feature>
<evidence type="ECO:0000256" key="6">
    <source>
        <dbReference type="ARBA" id="ARBA00023163"/>
    </source>
</evidence>
<evidence type="ECO:0000256" key="3">
    <source>
        <dbReference type="ARBA" id="ARBA00022833"/>
    </source>
</evidence>
<dbReference type="GO" id="GO:0008270">
    <property type="term" value="F:zinc ion binding"/>
    <property type="evidence" value="ECO:0007669"/>
    <property type="project" value="UniProtKB-KW"/>
</dbReference>
<dbReference type="PANTHER" id="PTHR24082:SF506">
    <property type="entry name" value="NR LBD DOMAIN-CONTAINING PROTEIN"/>
    <property type="match status" value="1"/>
</dbReference>
<keyword evidence="2" id="KW-0863">Zinc-finger</keyword>
<dbReference type="PRINTS" id="PR00398">
    <property type="entry name" value="STRDHORMONER"/>
</dbReference>
<evidence type="ECO:0000256" key="9">
    <source>
        <dbReference type="SAM" id="MobiDB-lite"/>
    </source>
</evidence>
<dbReference type="Gene3D" id="3.30.50.10">
    <property type="entry name" value="Erythroid Transcription Factor GATA-1, subunit A"/>
    <property type="match status" value="1"/>
</dbReference>
<feature type="region of interest" description="Disordered" evidence="9">
    <location>
        <begin position="122"/>
        <end position="141"/>
    </location>
</feature>
<keyword evidence="5" id="KW-0238">DNA-binding</keyword>